<dbReference type="OrthoDB" id="4267316at2759"/>
<evidence type="ECO:0000313" key="1">
    <source>
        <dbReference type="EMBL" id="QSS65956.1"/>
    </source>
</evidence>
<evidence type="ECO:0000313" key="2">
    <source>
        <dbReference type="Proteomes" id="UP000663671"/>
    </source>
</evidence>
<dbReference type="SUPFAM" id="SSF56112">
    <property type="entry name" value="Protein kinase-like (PK-like)"/>
    <property type="match status" value="1"/>
</dbReference>
<proteinExistence type="predicted"/>
<dbReference type="Proteomes" id="UP000663671">
    <property type="component" value="Chromosome 3"/>
</dbReference>
<reference evidence="1" key="1">
    <citation type="submission" date="2021-01" db="EMBL/GenBank/DDBJ databases">
        <title>Chromosome-level genome assembly of a human fungal pathogen reveals clustering of transcriptionally co-regulated genes.</title>
        <authorList>
            <person name="Voorhies M."/>
            <person name="Cohen S."/>
            <person name="Shea T.P."/>
            <person name="Petrus S."/>
            <person name="Munoz J.F."/>
            <person name="Poplawski S."/>
            <person name="Goldman W.E."/>
            <person name="Michael T."/>
            <person name="Cuomo C.A."/>
            <person name="Sil A."/>
            <person name="Beyhan S."/>
        </authorList>
    </citation>
    <scope>NUCLEOTIDE SEQUENCE</scope>
    <source>
        <strain evidence="1">WU24</strain>
    </source>
</reference>
<dbReference type="EMBL" id="CP069115">
    <property type="protein sequence ID" value="QSS65956.1"/>
    <property type="molecule type" value="Genomic_DNA"/>
</dbReference>
<dbReference type="InterPro" id="IPR011009">
    <property type="entry name" value="Kinase-like_dom_sf"/>
</dbReference>
<dbReference type="VEuPathDB" id="FungiDB:I7I51_06807"/>
<dbReference type="AlphaFoldDB" id="A0A8A1MHK4"/>
<accession>A0A8A1MHK4</accession>
<organism evidence="1 2">
    <name type="scientific">Ajellomyces capsulatus</name>
    <name type="common">Darling's disease fungus</name>
    <name type="synonym">Histoplasma capsulatum</name>
    <dbReference type="NCBI Taxonomy" id="5037"/>
    <lineage>
        <taxon>Eukaryota</taxon>
        <taxon>Fungi</taxon>
        <taxon>Dikarya</taxon>
        <taxon>Ascomycota</taxon>
        <taxon>Pezizomycotina</taxon>
        <taxon>Eurotiomycetes</taxon>
        <taxon>Eurotiomycetidae</taxon>
        <taxon>Onygenales</taxon>
        <taxon>Ajellomycetaceae</taxon>
        <taxon>Histoplasma</taxon>
    </lineage>
</organism>
<evidence type="ECO:0008006" key="3">
    <source>
        <dbReference type="Google" id="ProtNLM"/>
    </source>
</evidence>
<sequence length="197" mass="22335">MACPLNESFSTRLYLPKPILRYVAGAYVTVFSHILLSPRFGSCALIGDAADERLILSELQGTVKPKVSVQDLGPPHSLQAERLIIMKEVIDAESLLYIYNVQHRDLFPRNVLVLGRPGFDSRWIVIVNFGKSAVDVLDFQRPRKNRNNIYLALQFRLWLAGMRLEEFVNLSKRGSTGIGNYGLRTITGQAPLQYWSR</sequence>
<protein>
    <recommendedName>
        <fullName evidence="3">Protein kinase domain-containing protein</fullName>
    </recommendedName>
</protein>
<gene>
    <name evidence="1" type="ORF">I7I51_06807</name>
</gene>
<name>A0A8A1MHK4_AJECA</name>